<evidence type="ECO:0000256" key="5">
    <source>
        <dbReference type="HAMAP-Rule" id="MF_00340"/>
    </source>
</evidence>
<evidence type="ECO:0000256" key="3">
    <source>
        <dbReference type="ARBA" id="ARBA00023274"/>
    </source>
</evidence>
<dbReference type="GO" id="GO:0006412">
    <property type="term" value="P:translation"/>
    <property type="evidence" value="ECO:0007669"/>
    <property type="project" value="UniProtKB-UniRule"/>
</dbReference>
<dbReference type="GO" id="GO:0015934">
    <property type="term" value="C:large ribosomal subunit"/>
    <property type="evidence" value="ECO:0007669"/>
    <property type="project" value="InterPro"/>
</dbReference>
<dbReference type="SUPFAM" id="SSF57829">
    <property type="entry name" value="Zn-binding ribosomal proteins"/>
    <property type="match status" value="1"/>
</dbReference>
<dbReference type="EMBL" id="CP042344">
    <property type="protein sequence ID" value="QEA12189.1"/>
    <property type="molecule type" value="Genomic_DNA"/>
</dbReference>
<evidence type="ECO:0000256" key="4">
    <source>
        <dbReference type="ARBA" id="ARBA00035178"/>
    </source>
</evidence>
<evidence type="ECO:0000313" key="7">
    <source>
        <dbReference type="EMBL" id="QEA12189.1"/>
    </source>
</evidence>
<dbReference type="PANTHER" id="PTHR35534:SF1">
    <property type="entry name" value="LARGE RIBOSOMAL SUBUNIT PROTEIN BL32"/>
    <property type="match status" value="1"/>
</dbReference>
<evidence type="ECO:0000256" key="1">
    <source>
        <dbReference type="ARBA" id="ARBA00008560"/>
    </source>
</evidence>
<protein>
    <recommendedName>
        <fullName evidence="4 5">Large ribosomal subunit protein bL32</fullName>
    </recommendedName>
</protein>
<dbReference type="InterPro" id="IPR011332">
    <property type="entry name" value="Ribosomal_zn-bd"/>
</dbReference>
<organism evidence="7 8">
    <name type="scientific">Comamonas flocculans</name>
    <dbReference type="NCBI Taxonomy" id="2597701"/>
    <lineage>
        <taxon>Bacteria</taxon>
        <taxon>Pseudomonadati</taxon>
        <taxon>Pseudomonadota</taxon>
        <taxon>Betaproteobacteria</taxon>
        <taxon>Burkholderiales</taxon>
        <taxon>Comamonadaceae</taxon>
        <taxon>Comamonas</taxon>
    </lineage>
</organism>
<proteinExistence type="inferred from homology"/>
<dbReference type="Proteomes" id="UP000321199">
    <property type="component" value="Chromosome"/>
</dbReference>
<feature type="compositionally biased region" description="Basic residues" evidence="6">
    <location>
        <begin position="9"/>
        <end position="20"/>
    </location>
</feature>
<dbReference type="KEGG" id="cof:FOZ74_03580"/>
<reference evidence="7 8" key="1">
    <citation type="submission" date="2019-07" db="EMBL/GenBank/DDBJ databases">
        <title>Complete genome sequence of Comamonas sp. NLF 7-7 isolated from livestock.</title>
        <authorList>
            <person name="Kim D.H."/>
            <person name="Kim J.G."/>
        </authorList>
    </citation>
    <scope>NUCLEOTIDE SEQUENCE [LARGE SCALE GENOMIC DNA]</scope>
    <source>
        <strain evidence="7 8">NLF 7-7</strain>
    </source>
</reference>
<dbReference type="NCBIfam" id="TIGR01031">
    <property type="entry name" value="rpmF_bact"/>
    <property type="match status" value="1"/>
</dbReference>
<dbReference type="OrthoDB" id="9801927at2"/>
<evidence type="ECO:0000313" key="8">
    <source>
        <dbReference type="Proteomes" id="UP000321199"/>
    </source>
</evidence>
<keyword evidence="3 5" id="KW-0687">Ribonucleoprotein</keyword>
<dbReference type="PANTHER" id="PTHR35534">
    <property type="entry name" value="50S RIBOSOMAL PROTEIN L32"/>
    <property type="match status" value="1"/>
</dbReference>
<dbReference type="Pfam" id="PF01783">
    <property type="entry name" value="Ribosomal_L32p"/>
    <property type="match status" value="1"/>
</dbReference>
<keyword evidence="8" id="KW-1185">Reference proteome</keyword>
<keyword evidence="2 5" id="KW-0689">Ribosomal protein</keyword>
<evidence type="ECO:0000256" key="6">
    <source>
        <dbReference type="SAM" id="MobiDB-lite"/>
    </source>
</evidence>
<name>A0A5B8RRC8_9BURK</name>
<evidence type="ECO:0000256" key="2">
    <source>
        <dbReference type="ARBA" id="ARBA00022980"/>
    </source>
</evidence>
<gene>
    <name evidence="5 7" type="primary">rpmF</name>
    <name evidence="7" type="ORF">FOZ74_03580</name>
</gene>
<dbReference type="AlphaFoldDB" id="A0A5B8RRC8"/>
<sequence length="63" mass="7016">MAVQQNKKSPSKRGMHRSHNALKTPGTALEPTTGEVHLRHHISPNGYYRGRQVIKAKAEDGEL</sequence>
<comment type="similarity">
    <text evidence="1 5">Belongs to the bacterial ribosomal protein bL32 family.</text>
</comment>
<accession>A0A5B8RRC8</accession>
<dbReference type="InterPro" id="IPR002677">
    <property type="entry name" value="Ribosomal_bL32"/>
</dbReference>
<dbReference type="RefSeq" id="WP_146911782.1">
    <property type="nucleotide sequence ID" value="NZ_CP042344.1"/>
</dbReference>
<dbReference type="GO" id="GO:0003735">
    <property type="term" value="F:structural constituent of ribosome"/>
    <property type="evidence" value="ECO:0007669"/>
    <property type="project" value="InterPro"/>
</dbReference>
<feature type="region of interest" description="Disordered" evidence="6">
    <location>
        <begin position="1"/>
        <end position="34"/>
    </location>
</feature>
<dbReference type="InterPro" id="IPR044957">
    <property type="entry name" value="Ribosomal_bL32_bact"/>
</dbReference>
<dbReference type="HAMAP" id="MF_00340">
    <property type="entry name" value="Ribosomal_bL32"/>
    <property type="match status" value="1"/>
</dbReference>